<dbReference type="RefSeq" id="WP_307555291.1">
    <property type="nucleotide sequence ID" value="NZ_JAUSQU010000001.1"/>
</dbReference>
<dbReference type="PANTHER" id="PTHR43229:SF6">
    <property type="entry name" value="ABC-TYPE MULTIDRUG TRANSPORT SYSTEM, PERMEASE COMPONENT"/>
    <property type="match status" value="1"/>
</dbReference>
<evidence type="ECO:0000256" key="3">
    <source>
        <dbReference type="ARBA" id="ARBA00022989"/>
    </source>
</evidence>
<evidence type="ECO:0000313" key="8">
    <source>
        <dbReference type="EMBL" id="MDP9841724.1"/>
    </source>
</evidence>
<feature type="transmembrane region" description="Helical" evidence="6">
    <location>
        <begin position="59"/>
        <end position="81"/>
    </location>
</feature>
<feature type="domain" description="ABC transmembrane type-2" evidence="7">
    <location>
        <begin position="22"/>
        <end position="250"/>
    </location>
</feature>
<dbReference type="InterPro" id="IPR047817">
    <property type="entry name" value="ABC2_TM_bact-type"/>
</dbReference>
<dbReference type="InterPro" id="IPR000412">
    <property type="entry name" value="ABC_2_transport"/>
</dbReference>
<dbReference type="Pfam" id="PF12698">
    <property type="entry name" value="ABC2_membrane_3"/>
    <property type="match status" value="1"/>
</dbReference>
<organism evidence="8 9">
    <name type="scientific">Streptosporangium lutulentum</name>
    <dbReference type="NCBI Taxonomy" id="1461250"/>
    <lineage>
        <taxon>Bacteria</taxon>
        <taxon>Bacillati</taxon>
        <taxon>Actinomycetota</taxon>
        <taxon>Actinomycetes</taxon>
        <taxon>Streptosporangiales</taxon>
        <taxon>Streptosporangiaceae</taxon>
        <taxon>Streptosporangium</taxon>
    </lineage>
</organism>
<evidence type="ECO:0000256" key="1">
    <source>
        <dbReference type="ARBA" id="ARBA00004141"/>
    </source>
</evidence>
<evidence type="ECO:0000256" key="4">
    <source>
        <dbReference type="ARBA" id="ARBA00023136"/>
    </source>
</evidence>
<gene>
    <name evidence="8" type="ORF">J2853_000935</name>
</gene>
<keyword evidence="5" id="KW-0046">Antibiotic resistance</keyword>
<feature type="transmembrane region" description="Helical" evidence="6">
    <location>
        <begin position="225"/>
        <end position="245"/>
    </location>
</feature>
<comment type="subcellular location">
    <subcellularLocation>
        <location evidence="1">Membrane</location>
        <topology evidence="1">Multi-pass membrane protein</topology>
    </subcellularLocation>
</comment>
<feature type="transmembrane region" description="Helical" evidence="6">
    <location>
        <begin position="111"/>
        <end position="131"/>
    </location>
</feature>
<evidence type="ECO:0000259" key="7">
    <source>
        <dbReference type="PROSITE" id="PS51012"/>
    </source>
</evidence>
<dbReference type="Proteomes" id="UP001225356">
    <property type="component" value="Unassembled WGS sequence"/>
</dbReference>
<dbReference type="EMBL" id="JAUSQU010000001">
    <property type="protein sequence ID" value="MDP9841724.1"/>
    <property type="molecule type" value="Genomic_DNA"/>
</dbReference>
<sequence length="257" mass="27103">MLSRRSLVIARSGLKLVLTDPAPIVTTIVMPLLLGAFLIPSARAALQLRGFKDATGAEYVIPGMAVLFAFFGITMIGTLFFREHAWGTWDRLRASSASTADLLVGKLAPLYLCYLVQMAVLFGLGYVIFGFHANGSLVGLALLVLLLVLVLVSFGAMLVAVFSTMDQALTIGSLAGMIMSGLGGALTPASTLPGWSQGIAHFMPPYWALEGLRKVTLEHATLRTISSNLAVLGIFAVGFGLVAALKFNASDAKVGNT</sequence>
<protein>
    <submittedName>
        <fullName evidence="8">ABC-2 type transport system permease protein</fullName>
    </submittedName>
</protein>
<evidence type="ECO:0000313" key="9">
    <source>
        <dbReference type="Proteomes" id="UP001225356"/>
    </source>
</evidence>
<dbReference type="PIRSF" id="PIRSF006648">
    <property type="entry name" value="DrrB"/>
    <property type="match status" value="1"/>
</dbReference>
<feature type="transmembrane region" description="Helical" evidence="6">
    <location>
        <begin position="137"/>
        <end position="161"/>
    </location>
</feature>
<name>A0ABT9Q4Q0_9ACTN</name>
<comment type="caution">
    <text evidence="8">The sequence shown here is derived from an EMBL/GenBank/DDBJ whole genome shotgun (WGS) entry which is preliminary data.</text>
</comment>
<accession>A0ABT9Q4Q0</accession>
<dbReference type="PROSITE" id="PS51012">
    <property type="entry name" value="ABC_TM2"/>
    <property type="match status" value="1"/>
</dbReference>
<evidence type="ECO:0000256" key="5">
    <source>
        <dbReference type="ARBA" id="ARBA00023251"/>
    </source>
</evidence>
<reference evidence="8 9" key="1">
    <citation type="submission" date="2023-07" db="EMBL/GenBank/DDBJ databases">
        <title>Sequencing the genomes of 1000 actinobacteria strains.</title>
        <authorList>
            <person name="Klenk H.-P."/>
        </authorList>
    </citation>
    <scope>NUCLEOTIDE SEQUENCE [LARGE SCALE GENOMIC DNA]</scope>
    <source>
        <strain evidence="8 9">DSM 46740</strain>
    </source>
</reference>
<feature type="transmembrane region" description="Helical" evidence="6">
    <location>
        <begin position="21"/>
        <end position="39"/>
    </location>
</feature>
<keyword evidence="3 6" id="KW-1133">Transmembrane helix</keyword>
<feature type="transmembrane region" description="Helical" evidence="6">
    <location>
        <begin position="168"/>
        <end position="186"/>
    </location>
</feature>
<dbReference type="InterPro" id="IPR051784">
    <property type="entry name" value="Nod_factor_ABC_transporter"/>
</dbReference>
<keyword evidence="2 6" id="KW-0812">Transmembrane</keyword>
<dbReference type="InterPro" id="IPR013525">
    <property type="entry name" value="ABC2_TM"/>
</dbReference>
<evidence type="ECO:0000256" key="2">
    <source>
        <dbReference type="ARBA" id="ARBA00022692"/>
    </source>
</evidence>
<dbReference type="PANTHER" id="PTHR43229">
    <property type="entry name" value="NODULATION PROTEIN J"/>
    <property type="match status" value="1"/>
</dbReference>
<keyword evidence="4 6" id="KW-0472">Membrane</keyword>
<proteinExistence type="predicted"/>
<keyword evidence="9" id="KW-1185">Reference proteome</keyword>
<evidence type="ECO:0000256" key="6">
    <source>
        <dbReference type="SAM" id="Phobius"/>
    </source>
</evidence>